<evidence type="ECO:0000256" key="1">
    <source>
        <dbReference type="SAM" id="MobiDB-lite"/>
    </source>
</evidence>
<proteinExistence type="predicted"/>
<dbReference type="InterPro" id="IPR011047">
    <property type="entry name" value="Quinoprotein_ADH-like_sf"/>
</dbReference>
<dbReference type="EMBL" id="UINC01178451">
    <property type="protein sequence ID" value="SVD86613.1"/>
    <property type="molecule type" value="Genomic_DNA"/>
</dbReference>
<sequence>MNKKFLNFVILFISFLLLYSACAKKSSTTSDSTSNSDNQTTSSDEAPTNVVFSKTIRDPDAKQSGDYEESASDVIKTSGGDYVVVGTSISWEWPMPDNMDDILIVKLDGTSGNVIWNKKIHLRNFDRATSVVEDNDGNYVLTGFTSKDDANKSDVFFGKVDPQGN</sequence>
<gene>
    <name evidence="2" type="ORF">METZ01_LOCUS439467</name>
</gene>
<dbReference type="PANTHER" id="PTHR42754:SF1">
    <property type="entry name" value="LIPOPROTEIN"/>
    <property type="match status" value="1"/>
</dbReference>
<feature type="compositionally biased region" description="Basic and acidic residues" evidence="1">
    <location>
        <begin position="55"/>
        <end position="65"/>
    </location>
</feature>
<organism evidence="2">
    <name type="scientific">marine metagenome</name>
    <dbReference type="NCBI Taxonomy" id="408172"/>
    <lineage>
        <taxon>unclassified sequences</taxon>
        <taxon>metagenomes</taxon>
        <taxon>ecological metagenomes</taxon>
    </lineage>
</organism>
<evidence type="ECO:0000313" key="2">
    <source>
        <dbReference type="EMBL" id="SVD86613.1"/>
    </source>
</evidence>
<name>A0A382YTR5_9ZZZZ</name>
<dbReference type="AlphaFoldDB" id="A0A382YTR5"/>
<feature type="non-terminal residue" evidence="2">
    <location>
        <position position="165"/>
    </location>
</feature>
<protein>
    <submittedName>
        <fullName evidence="2">Uncharacterized protein</fullName>
    </submittedName>
</protein>
<reference evidence="2" key="1">
    <citation type="submission" date="2018-05" db="EMBL/GenBank/DDBJ databases">
        <authorList>
            <person name="Lanie J.A."/>
            <person name="Ng W.-L."/>
            <person name="Kazmierczak K.M."/>
            <person name="Andrzejewski T.M."/>
            <person name="Davidsen T.M."/>
            <person name="Wayne K.J."/>
            <person name="Tettelin H."/>
            <person name="Glass J.I."/>
            <person name="Rusch D."/>
            <person name="Podicherti R."/>
            <person name="Tsui H.-C.T."/>
            <person name="Winkler M.E."/>
        </authorList>
    </citation>
    <scope>NUCLEOTIDE SEQUENCE</scope>
</reference>
<feature type="region of interest" description="Disordered" evidence="1">
    <location>
        <begin position="26"/>
        <end position="72"/>
    </location>
</feature>
<accession>A0A382YTR5</accession>
<feature type="compositionally biased region" description="Low complexity" evidence="1">
    <location>
        <begin position="26"/>
        <end position="44"/>
    </location>
</feature>
<dbReference type="PANTHER" id="PTHR42754">
    <property type="entry name" value="ENDOGLUCANASE"/>
    <property type="match status" value="1"/>
</dbReference>
<dbReference type="SUPFAM" id="SSF50998">
    <property type="entry name" value="Quinoprotein alcohol dehydrogenase-like"/>
    <property type="match status" value="1"/>
</dbReference>